<accession>A0A1E1L1D2</accession>
<proteinExistence type="predicted"/>
<dbReference type="Proteomes" id="UP000178912">
    <property type="component" value="Unassembled WGS sequence"/>
</dbReference>
<feature type="region of interest" description="Disordered" evidence="1">
    <location>
        <begin position="106"/>
        <end position="137"/>
    </location>
</feature>
<organism evidence="2 3">
    <name type="scientific">Rhynchosporium agropyri</name>
    <dbReference type="NCBI Taxonomy" id="914238"/>
    <lineage>
        <taxon>Eukaryota</taxon>
        <taxon>Fungi</taxon>
        <taxon>Dikarya</taxon>
        <taxon>Ascomycota</taxon>
        <taxon>Pezizomycotina</taxon>
        <taxon>Leotiomycetes</taxon>
        <taxon>Helotiales</taxon>
        <taxon>Ploettnerulaceae</taxon>
        <taxon>Rhynchosporium</taxon>
    </lineage>
</organism>
<dbReference type="AlphaFoldDB" id="A0A1E1L1D2"/>
<protein>
    <submittedName>
        <fullName evidence="2">Uncharacterized protein</fullName>
    </submittedName>
</protein>
<feature type="compositionally biased region" description="Polar residues" evidence="1">
    <location>
        <begin position="128"/>
        <end position="137"/>
    </location>
</feature>
<name>A0A1E1L1D2_9HELO</name>
<reference evidence="3" key="1">
    <citation type="submission" date="2016-03" db="EMBL/GenBank/DDBJ databases">
        <authorList>
            <person name="Guldener U."/>
        </authorList>
    </citation>
    <scope>NUCLEOTIDE SEQUENCE [LARGE SCALE GENOMIC DNA]</scope>
    <source>
        <strain evidence="3">04CH-RAC-A.6.1</strain>
    </source>
</reference>
<gene>
    <name evidence="2" type="ORF">RAG0_10807</name>
</gene>
<evidence type="ECO:0000313" key="3">
    <source>
        <dbReference type="Proteomes" id="UP000178912"/>
    </source>
</evidence>
<sequence length="137" mass="15671">MAKTGDGITEMMARFRSLKKKMSFIKDIDKLTQDMNLLSAVYSPMLVKERSWYKRLYLMTVFDAQSLLPLQTALSMGTPTWLMTSTRAVPLMNKPQLQIKYMSHCPSSTHKRNATPPSDTPRRGKYMSTIQSSITEN</sequence>
<evidence type="ECO:0000313" key="2">
    <source>
        <dbReference type="EMBL" id="CZT04306.1"/>
    </source>
</evidence>
<keyword evidence="3" id="KW-1185">Reference proteome</keyword>
<evidence type="ECO:0000256" key="1">
    <source>
        <dbReference type="SAM" id="MobiDB-lite"/>
    </source>
</evidence>
<dbReference type="EMBL" id="FJUX01000068">
    <property type="protein sequence ID" value="CZT04306.1"/>
    <property type="molecule type" value="Genomic_DNA"/>
</dbReference>